<keyword evidence="3" id="KW-0378">Hydrolase</keyword>
<proteinExistence type="inferred from homology"/>
<dbReference type="InterPro" id="IPR050738">
    <property type="entry name" value="Sulfatase"/>
</dbReference>
<comment type="caution">
    <text evidence="6">The sequence shown here is derived from an EMBL/GenBank/DDBJ whole genome shotgun (WGS) entry which is preliminary data.</text>
</comment>
<dbReference type="Gene3D" id="3.30.1120.10">
    <property type="match status" value="1"/>
</dbReference>
<dbReference type="Proteomes" id="UP001499988">
    <property type="component" value="Unassembled WGS sequence"/>
</dbReference>
<evidence type="ECO:0000256" key="1">
    <source>
        <dbReference type="ARBA" id="ARBA00008779"/>
    </source>
</evidence>
<protein>
    <recommendedName>
        <fullName evidence="5">Sulfatase N-terminal domain-containing protein</fullName>
    </recommendedName>
</protein>
<evidence type="ECO:0000259" key="5">
    <source>
        <dbReference type="Pfam" id="PF00884"/>
    </source>
</evidence>
<evidence type="ECO:0000313" key="6">
    <source>
        <dbReference type="EMBL" id="GAA4879041.1"/>
    </source>
</evidence>
<dbReference type="Pfam" id="PF00884">
    <property type="entry name" value="Sulfatase"/>
    <property type="match status" value="1"/>
</dbReference>
<dbReference type="InterPro" id="IPR024607">
    <property type="entry name" value="Sulfatase_CS"/>
</dbReference>
<accession>A0ABP9ERC0</accession>
<evidence type="ECO:0000256" key="4">
    <source>
        <dbReference type="ARBA" id="ARBA00022837"/>
    </source>
</evidence>
<organism evidence="6 7">
    <name type="scientific">Ferrimonas pelagia</name>
    <dbReference type="NCBI Taxonomy" id="1177826"/>
    <lineage>
        <taxon>Bacteria</taxon>
        <taxon>Pseudomonadati</taxon>
        <taxon>Pseudomonadota</taxon>
        <taxon>Gammaproteobacteria</taxon>
        <taxon>Alteromonadales</taxon>
        <taxon>Ferrimonadaceae</taxon>
        <taxon>Ferrimonas</taxon>
    </lineage>
</organism>
<name>A0ABP9ERC0_9GAMM</name>
<keyword evidence="4" id="KW-0106">Calcium</keyword>
<evidence type="ECO:0000256" key="3">
    <source>
        <dbReference type="ARBA" id="ARBA00022801"/>
    </source>
</evidence>
<reference evidence="7" key="1">
    <citation type="journal article" date="2019" name="Int. J. Syst. Evol. Microbiol.">
        <title>The Global Catalogue of Microorganisms (GCM) 10K type strain sequencing project: providing services to taxonomists for standard genome sequencing and annotation.</title>
        <authorList>
            <consortium name="The Broad Institute Genomics Platform"/>
            <consortium name="The Broad Institute Genome Sequencing Center for Infectious Disease"/>
            <person name="Wu L."/>
            <person name="Ma J."/>
        </authorList>
    </citation>
    <scope>NUCLEOTIDE SEQUENCE [LARGE SCALE GENOMIC DNA]</scope>
    <source>
        <strain evidence="7">JCM 18401</strain>
    </source>
</reference>
<dbReference type="SUPFAM" id="SSF53649">
    <property type="entry name" value="Alkaline phosphatase-like"/>
    <property type="match status" value="1"/>
</dbReference>
<dbReference type="InterPro" id="IPR000917">
    <property type="entry name" value="Sulfatase_N"/>
</dbReference>
<dbReference type="Gene3D" id="3.40.720.10">
    <property type="entry name" value="Alkaline Phosphatase, subunit A"/>
    <property type="match status" value="1"/>
</dbReference>
<sequence>MGVGFACGLAAQEPVSQPNIIFILADDLGYGDVGYNPRGEPDIVTPNLDRIAANGAALTAGYAMNMVCGPSRAALATGRYQQRFGYHDNVGPRVRESGMPRGLPLEMDTIADYFSDAGYSTGLIGKYHDGDDADYWPYNRGFQTFYGFNDGAVDYWVGNKNDQVESWYAIHREDGKRVPNFDEYLTDAFGQESLRFIEANKDEPFFLMLSYNAPHDPMMATEEDLAKFAHIENEDRRIAVAMIYNMDKNIGLLLDKLEAEELMEETLIIFTSDNGGAGAPKYSGNAPLFGHKGTTTEGGIRVPTIVQWSGTIPAGQVLDEPVNGIDLTATMLHAGTEPKAEWQLEGVDLMPYLTGEQKQLEDRYLFWDNISHYAVRDRDWKYLDTRVRLVQGERKATPFSGLFRISDDISEQNDLSKEHPEELARLKAAFEAWRADNEAPRFGWGTHIGPFEGYRPKHEEIYQKMLEREANRKK</sequence>
<keyword evidence="7" id="KW-1185">Reference proteome</keyword>
<dbReference type="EMBL" id="BAABJZ010000015">
    <property type="protein sequence ID" value="GAA4879041.1"/>
    <property type="molecule type" value="Genomic_DNA"/>
</dbReference>
<dbReference type="InterPro" id="IPR017850">
    <property type="entry name" value="Alkaline_phosphatase_core_sf"/>
</dbReference>
<dbReference type="PANTHER" id="PTHR42693">
    <property type="entry name" value="ARYLSULFATASE FAMILY MEMBER"/>
    <property type="match status" value="1"/>
</dbReference>
<keyword evidence="2" id="KW-0479">Metal-binding</keyword>
<evidence type="ECO:0000313" key="7">
    <source>
        <dbReference type="Proteomes" id="UP001499988"/>
    </source>
</evidence>
<feature type="domain" description="Sulfatase N-terminal" evidence="5">
    <location>
        <begin position="18"/>
        <end position="334"/>
    </location>
</feature>
<gene>
    <name evidence="6" type="ORF">GCM10023333_11020</name>
</gene>
<dbReference type="PANTHER" id="PTHR42693:SF53">
    <property type="entry name" value="ENDO-4-O-SULFATASE"/>
    <property type="match status" value="1"/>
</dbReference>
<dbReference type="PROSITE" id="PS00149">
    <property type="entry name" value="SULFATASE_2"/>
    <property type="match status" value="1"/>
</dbReference>
<evidence type="ECO:0000256" key="2">
    <source>
        <dbReference type="ARBA" id="ARBA00022723"/>
    </source>
</evidence>
<comment type="similarity">
    <text evidence="1">Belongs to the sulfatase family.</text>
</comment>